<dbReference type="AlphaFoldDB" id="I3ZKS5"/>
<name>I3ZKS5_TERRK</name>
<evidence type="ECO:0000313" key="3">
    <source>
        <dbReference type="Proteomes" id="UP000006056"/>
    </source>
</evidence>
<dbReference type="HOGENOM" id="CLU_1539286_0_0_0"/>
<keyword evidence="1" id="KW-1133">Transmembrane helix</keyword>
<evidence type="ECO:0000313" key="2">
    <source>
        <dbReference type="EMBL" id="AFL89843.1"/>
    </source>
</evidence>
<sequence>MLARYTMNFEDFKHAQILCYRRKKFGALRMAIWVWVLPVLGLVCAAILAWDITARHFAFTPLAGGVLAALTGFGLFVLVMRPVNVRRLYKQMKNGRPENEPVELEIEGDEMISRLPGLSEGRFRRAAVVDFAEDDHIALLFVAKNKFLLVPKRALNESQWAAVHAWLDTSKVNI</sequence>
<dbReference type="STRING" id="926566.Terro_3629"/>
<dbReference type="RefSeq" id="WP_014787104.1">
    <property type="nucleotide sequence ID" value="NC_018014.1"/>
</dbReference>
<keyword evidence="1" id="KW-0472">Membrane</keyword>
<accession>I3ZKS5</accession>
<organism evidence="2 3">
    <name type="scientific">Terriglobus roseus (strain DSM 18391 / NRRL B-41598 / KBS 63)</name>
    <dbReference type="NCBI Taxonomy" id="926566"/>
    <lineage>
        <taxon>Bacteria</taxon>
        <taxon>Pseudomonadati</taxon>
        <taxon>Acidobacteriota</taxon>
        <taxon>Terriglobia</taxon>
        <taxon>Terriglobales</taxon>
        <taxon>Acidobacteriaceae</taxon>
        <taxon>Terriglobus</taxon>
    </lineage>
</organism>
<keyword evidence="1" id="KW-0812">Transmembrane</keyword>
<dbReference type="EMBL" id="CP003379">
    <property type="protein sequence ID" value="AFL89843.1"/>
    <property type="molecule type" value="Genomic_DNA"/>
</dbReference>
<proteinExistence type="predicted"/>
<feature type="transmembrane region" description="Helical" evidence="1">
    <location>
        <begin position="62"/>
        <end position="83"/>
    </location>
</feature>
<keyword evidence="3" id="KW-1185">Reference proteome</keyword>
<reference evidence="2 3" key="1">
    <citation type="submission" date="2012-06" db="EMBL/GenBank/DDBJ databases">
        <title>Complete genome of Terriglobus roseus DSM 18391.</title>
        <authorList>
            <consortium name="US DOE Joint Genome Institute (JGI-PGF)"/>
            <person name="Lucas S."/>
            <person name="Copeland A."/>
            <person name="Lapidus A."/>
            <person name="Glavina del Rio T."/>
            <person name="Dalin E."/>
            <person name="Tice H."/>
            <person name="Bruce D."/>
            <person name="Goodwin L."/>
            <person name="Pitluck S."/>
            <person name="Peters L."/>
            <person name="Mikhailova N."/>
            <person name="Munk A.C.C."/>
            <person name="Kyrpides N."/>
            <person name="Mavromatis K."/>
            <person name="Ivanova N."/>
            <person name="Brettin T."/>
            <person name="Detter J.C."/>
            <person name="Han C."/>
            <person name="Larimer F."/>
            <person name="Land M."/>
            <person name="Hauser L."/>
            <person name="Markowitz V."/>
            <person name="Cheng J.-F."/>
            <person name="Hugenholtz P."/>
            <person name="Woyke T."/>
            <person name="Wu D."/>
            <person name="Brambilla E."/>
            <person name="Klenk H.-P."/>
            <person name="Eisen J.A."/>
        </authorList>
    </citation>
    <scope>NUCLEOTIDE SEQUENCE [LARGE SCALE GENOMIC DNA]</scope>
    <source>
        <strain evidence="3">DSM 18391 / NRRL B-41598 / KBS 63</strain>
    </source>
</reference>
<dbReference type="OrthoDB" id="9947906at2"/>
<protein>
    <recommendedName>
        <fullName evidence="4">YcxB-like protein</fullName>
    </recommendedName>
</protein>
<gene>
    <name evidence="2" type="ordered locus">Terro_3629</name>
</gene>
<evidence type="ECO:0008006" key="4">
    <source>
        <dbReference type="Google" id="ProtNLM"/>
    </source>
</evidence>
<dbReference type="Proteomes" id="UP000006056">
    <property type="component" value="Chromosome"/>
</dbReference>
<dbReference type="KEGG" id="trs:Terro_3629"/>
<evidence type="ECO:0000256" key="1">
    <source>
        <dbReference type="SAM" id="Phobius"/>
    </source>
</evidence>
<feature type="transmembrane region" description="Helical" evidence="1">
    <location>
        <begin position="30"/>
        <end position="50"/>
    </location>
</feature>